<reference evidence="2" key="1">
    <citation type="submission" date="2020-10" db="EMBL/GenBank/DDBJ databases">
        <authorList>
            <person name="Gilroy R."/>
        </authorList>
    </citation>
    <scope>NUCLEOTIDE SEQUENCE</scope>
    <source>
        <strain evidence="2">ChiW3-316</strain>
    </source>
</reference>
<evidence type="ECO:0000256" key="1">
    <source>
        <dbReference type="SAM" id="Phobius"/>
    </source>
</evidence>
<accession>A0A9D1M5K6</accession>
<organism evidence="2 3">
    <name type="scientific">Candidatus Scatocola faecipullorum</name>
    <dbReference type="NCBI Taxonomy" id="2840917"/>
    <lineage>
        <taxon>Bacteria</taxon>
        <taxon>Pseudomonadati</taxon>
        <taxon>Pseudomonadota</taxon>
        <taxon>Alphaproteobacteria</taxon>
        <taxon>Rhodospirillales</taxon>
        <taxon>Rhodospirillaceae</taxon>
        <taxon>Rhodospirillaceae incertae sedis</taxon>
        <taxon>Candidatus Scatocola</taxon>
    </lineage>
</organism>
<keyword evidence="1" id="KW-0472">Membrane</keyword>
<keyword evidence="1" id="KW-0812">Transmembrane</keyword>
<evidence type="ECO:0000313" key="3">
    <source>
        <dbReference type="Proteomes" id="UP000824107"/>
    </source>
</evidence>
<dbReference type="AlphaFoldDB" id="A0A9D1M5K6"/>
<proteinExistence type="predicted"/>
<feature type="transmembrane region" description="Helical" evidence="1">
    <location>
        <begin position="6"/>
        <end position="22"/>
    </location>
</feature>
<comment type="caution">
    <text evidence="2">The sequence shown here is derived from an EMBL/GenBank/DDBJ whole genome shotgun (WGS) entry which is preliminary data.</text>
</comment>
<gene>
    <name evidence="2" type="ORF">IAD20_07840</name>
</gene>
<evidence type="ECO:0000313" key="2">
    <source>
        <dbReference type="EMBL" id="HIU53972.1"/>
    </source>
</evidence>
<dbReference type="EMBL" id="DVNC01000053">
    <property type="protein sequence ID" value="HIU53972.1"/>
    <property type="molecule type" value="Genomic_DNA"/>
</dbReference>
<keyword evidence="1" id="KW-1133">Transmembrane helix</keyword>
<dbReference type="Proteomes" id="UP000824107">
    <property type="component" value="Unassembled WGS sequence"/>
</dbReference>
<reference evidence="2" key="2">
    <citation type="journal article" date="2021" name="PeerJ">
        <title>Extensive microbial diversity within the chicken gut microbiome revealed by metagenomics and culture.</title>
        <authorList>
            <person name="Gilroy R."/>
            <person name="Ravi A."/>
            <person name="Getino M."/>
            <person name="Pursley I."/>
            <person name="Horton D.L."/>
            <person name="Alikhan N.F."/>
            <person name="Baker D."/>
            <person name="Gharbi K."/>
            <person name="Hall N."/>
            <person name="Watson M."/>
            <person name="Adriaenssens E.M."/>
            <person name="Foster-Nyarko E."/>
            <person name="Jarju S."/>
            <person name="Secka A."/>
            <person name="Antonio M."/>
            <person name="Oren A."/>
            <person name="Chaudhuri R.R."/>
            <person name="La Ragione R."/>
            <person name="Hildebrand F."/>
            <person name="Pallen M.J."/>
        </authorList>
    </citation>
    <scope>NUCLEOTIDE SEQUENCE</scope>
    <source>
        <strain evidence="2">ChiW3-316</strain>
    </source>
</reference>
<protein>
    <submittedName>
        <fullName evidence="2">Uncharacterized protein</fullName>
    </submittedName>
</protein>
<sequence>MIRYVIVSAMFLTTGLLIYNLGQKQCRTEMLTARQELKENVQVEKSRIYARPNAGRSALLKLMRSGTL</sequence>
<name>A0A9D1M5K6_9PROT</name>